<dbReference type="PROSITE" id="PS50056">
    <property type="entry name" value="TYR_PHOSPHATASE_2"/>
    <property type="match status" value="1"/>
</dbReference>
<dbReference type="InterPro" id="IPR029021">
    <property type="entry name" value="Prot-tyrosine_phosphatase-like"/>
</dbReference>
<sequence length="260" mass="29810">MLPSSSPLIPIKNGINFRDLGGIITQDGRQIRPGCLFRSGDFYNINATEQHFIADSLGLKNVLDYRDQTEAEARPDNLWQHAHYFNIPANPFSDEVTATLTKELTHSGSLKKHSPLDFMVKLYQLLPFNNPAYQKLVHLLLNHNGQSIVQHCAIGKDRTGVGVALTLFTLGVDEQTIMQDYLLSDHLLNDFRQHLFEQYKDKLTTDELINRQQIFAAKPVYLQSAIDAIKSKYGTVDDWLENEYQLTEKNRQIIKNYYLI</sequence>
<accession>A0ABP9NBW7</accession>
<evidence type="ECO:0000313" key="4">
    <source>
        <dbReference type="Proteomes" id="UP001500171"/>
    </source>
</evidence>
<dbReference type="RefSeq" id="WP_345491805.1">
    <property type="nucleotide sequence ID" value="NZ_BAABHY010000005.1"/>
</dbReference>
<dbReference type="Pfam" id="PF13350">
    <property type="entry name" value="Y_phosphatase3"/>
    <property type="match status" value="1"/>
</dbReference>
<evidence type="ECO:0000256" key="1">
    <source>
        <dbReference type="ARBA" id="ARBA00009580"/>
    </source>
</evidence>
<reference evidence="4" key="1">
    <citation type="journal article" date="2019" name="Int. J. Syst. Evol. Microbiol.">
        <title>The Global Catalogue of Microorganisms (GCM) 10K type strain sequencing project: providing services to taxonomists for standard genome sequencing and annotation.</title>
        <authorList>
            <consortium name="The Broad Institute Genomics Platform"/>
            <consortium name="The Broad Institute Genome Sequencing Center for Infectious Disease"/>
            <person name="Wu L."/>
            <person name="Ma J."/>
        </authorList>
    </citation>
    <scope>NUCLEOTIDE SEQUENCE [LARGE SCALE GENOMIC DNA]</scope>
    <source>
        <strain evidence="4">JCM 18050</strain>
    </source>
</reference>
<dbReference type="InterPro" id="IPR000387">
    <property type="entry name" value="Tyr_Pase_dom"/>
</dbReference>
<comment type="caution">
    <text evidence="3">The sequence shown here is derived from an EMBL/GenBank/DDBJ whole genome shotgun (WGS) entry which is preliminary data.</text>
</comment>
<dbReference type="EMBL" id="BAABHY010000005">
    <property type="protein sequence ID" value="GAA5112855.1"/>
    <property type="molecule type" value="Genomic_DNA"/>
</dbReference>
<comment type="similarity">
    <text evidence="1">Belongs to the protein-tyrosine phosphatase family.</text>
</comment>
<dbReference type="PANTHER" id="PTHR31126">
    <property type="entry name" value="TYROSINE-PROTEIN PHOSPHATASE"/>
    <property type="match status" value="1"/>
</dbReference>
<proteinExistence type="inferred from homology"/>
<dbReference type="Gene3D" id="3.90.190.10">
    <property type="entry name" value="Protein tyrosine phosphatase superfamily"/>
    <property type="match status" value="1"/>
</dbReference>
<dbReference type="InterPro" id="IPR026893">
    <property type="entry name" value="Tyr/Ser_Pase_IphP-type"/>
</dbReference>
<keyword evidence="4" id="KW-1185">Reference proteome</keyword>
<dbReference type="Proteomes" id="UP001500171">
    <property type="component" value="Unassembled WGS sequence"/>
</dbReference>
<evidence type="ECO:0000313" key="3">
    <source>
        <dbReference type="EMBL" id="GAA5112855.1"/>
    </source>
</evidence>
<gene>
    <name evidence="3" type="ORF">GCM10023211_20190</name>
</gene>
<evidence type="ECO:0000259" key="2">
    <source>
        <dbReference type="PROSITE" id="PS50056"/>
    </source>
</evidence>
<organism evidence="3 4">
    <name type="scientific">Orbus sasakiae</name>
    <dbReference type="NCBI Taxonomy" id="1078475"/>
    <lineage>
        <taxon>Bacteria</taxon>
        <taxon>Pseudomonadati</taxon>
        <taxon>Pseudomonadota</taxon>
        <taxon>Gammaproteobacteria</taxon>
        <taxon>Orbales</taxon>
        <taxon>Orbaceae</taxon>
        <taxon>Orbus</taxon>
    </lineage>
</organism>
<feature type="domain" description="Tyrosine specific protein phosphatases" evidence="2">
    <location>
        <begin position="134"/>
        <end position="173"/>
    </location>
</feature>
<dbReference type="PANTHER" id="PTHR31126:SF1">
    <property type="entry name" value="TYROSINE SPECIFIC PROTEIN PHOSPHATASES DOMAIN-CONTAINING PROTEIN"/>
    <property type="match status" value="1"/>
</dbReference>
<protein>
    <submittedName>
        <fullName evidence="3">Tyrosine-protein phosphatase</fullName>
    </submittedName>
</protein>
<name>A0ABP9NBW7_9GAMM</name>
<dbReference type="SUPFAM" id="SSF52799">
    <property type="entry name" value="(Phosphotyrosine protein) phosphatases II"/>
    <property type="match status" value="1"/>
</dbReference>